<feature type="region of interest" description="Disordered" evidence="1">
    <location>
        <begin position="208"/>
        <end position="236"/>
    </location>
</feature>
<gene>
    <name evidence="3" type="ORF">HNR67_005945</name>
</gene>
<protein>
    <submittedName>
        <fullName evidence="3">Uncharacterized protein</fullName>
    </submittedName>
</protein>
<sequence length="236" mass="25562">MAARSSHDRDLPRPDLVTPLVARSNVLARGLSAPREPAFGTAHTQTLWLVLAALAVLALGQWAVLPPLRGPVTAAGVALAVYAAARTGYLVWLERRQLAFEPVWLAERSAWLRDGEFEILRCLVDGRPSQLTEVELDQADWIQLDFTHPPAGIERIRLRAKDVRVETRPGGMPTVRFPEARYGLQPSARTTFWRLGASAVLTLARPADPAAARGGTGNSPRPAATHPAGARRPGTA</sequence>
<comment type="caution">
    <text evidence="3">The sequence shown here is derived from an EMBL/GenBank/DDBJ whole genome shotgun (WGS) entry which is preliminary data.</text>
</comment>
<keyword evidence="4" id="KW-1185">Reference proteome</keyword>
<dbReference type="AlphaFoldDB" id="A0A7W7CEP5"/>
<evidence type="ECO:0000256" key="1">
    <source>
        <dbReference type="SAM" id="MobiDB-lite"/>
    </source>
</evidence>
<feature type="transmembrane region" description="Helical" evidence="2">
    <location>
        <begin position="71"/>
        <end position="92"/>
    </location>
</feature>
<dbReference type="RefSeq" id="WP_185005530.1">
    <property type="nucleotide sequence ID" value="NZ_BAAAUI010000043.1"/>
</dbReference>
<accession>A0A7W7CEP5</accession>
<evidence type="ECO:0000313" key="4">
    <source>
        <dbReference type="Proteomes" id="UP000533598"/>
    </source>
</evidence>
<feature type="transmembrane region" description="Helical" evidence="2">
    <location>
        <begin position="47"/>
        <end position="65"/>
    </location>
</feature>
<dbReference type="Proteomes" id="UP000533598">
    <property type="component" value="Unassembled WGS sequence"/>
</dbReference>
<proteinExistence type="predicted"/>
<dbReference type="EMBL" id="JACHMH010000001">
    <property type="protein sequence ID" value="MBB4679827.1"/>
    <property type="molecule type" value="Genomic_DNA"/>
</dbReference>
<keyword evidence="2" id="KW-1133">Transmembrane helix</keyword>
<evidence type="ECO:0000313" key="3">
    <source>
        <dbReference type="EMBL" id="MBB4679827.1"/>
    </source>
</evidence>
<organism evidence="3 4">
    <name type="scientific">Crossiella cryophila</name>
    <dbReference type="NCBI Taxonomy" id="43355"/>
    <lineage>
        <taxon>Bacteria</taxon>
        <taxon>Bacillati</taxon>
        <taxon>Actinomycetota</taxon>
        <taxon>Actinomycetes</taxon>
        <taxon>Pseudonocardiales</taxon>
        <taxon>Pseudonocardiaceae</taxon>
        <taxon>Crossiella</taxon>
    </lineage>
</organism>
<evidence type="ECO:0000256" key="2">
    <source>
        <dbReference type="SAM" id="Phobius"/>
    </source>
</evidence>
<name>A0A7W7CEP5_9PSEU</name>
<reference evidence="3 4" key="1">
    <citation type="submission" date="2020-08" db="EMBL/GenBank/DDBJ databases">
        <title>Sequencing the genomes of 1000 actinobacteria strains.</title>
        <authorList>
            <person name="Klenk H.-P."/>
        </authorList>
    </citation>
    <scope>NUCLEOTIDE SEQUENCE [LARGE SCALE GENOMIC DNA]</scope>
    <source>
        <strain evidence="3 4">DSM 44230</strain>
    </source>
</reference>
<keyword evidence="2" id="KW-0812">Transmembrane</keyword>
<keyword evidence="2" id="KW-0472">Membrane</keyword>